<evidence type="ECO:0000256" key="7">
    <source>
        <dbReference type="SAM" id="Phobius"/>
    </source>
</evidence>
<feature type="transmembrane region" description="Helical" evidence="7">
    <location>
        <begin position="381"/>
        <end position="403"/>
    </location>
</feature>
<feature type="transmembrane region" description="Helical" evidence="7">
    <location>
        <begin position="92"/>
        <end position="113"/>
    </location>
</feature>
<feature type="transmembrane region" description="Helical" evidence="7">
    <location>
        <begin position="185"/>
        <end position="205"/>
    </location>
</feature>
<dbReference type="EMBL" id="UGCD01000002">
    <property type="protein sequence ID" value="STI17115.1"/>
    <property type="molecule type" value="Genomic_DNA"/>
</dbReference>
<keyword evidence="2" id="KW-1003">Cell membrane</keyword>
<protein>
    <recommendedName>
        <fullName evidence="6">Putative O-antigen transporter</fullName>
    </recommendedName>
</protein>
<evidence type="ECO:0000256" key="3">
    <source>
        <dbReference type="ARBA" id="ARBA00022692"/>
    </source>
</evidence>
<evidence type="ECO:0000256" key="6">
    <source>
        <dbReference type="ARBA" id="ARBA00049738"/>
    </source>
</evidence>
<keyword evidence="5 7" id="KW-0472">Membrane</keyword>
<name>A0A376RIA3_ECOLX</name>
<dbReference type="AlphaFoldDB" id="A0A376RIA3"/>
<evidence type="ECO:0000313" key="9">
    <source>
        <dbReference type="Proteomes" id="UP000254159"/>
    </source>
</evidence>
<organism evidence="8 9">
    <name type="scientific">Escherichia coli</name>
    <dbReference type="NCBI Taxonomy" id="562"/>
    <lineage>
        <taxon>Bacteria</taxon>
        <taxon>Pseudomonadati</taxon>
        <taxon>Pseudomonadota</taxon>
        <taxon>Gammaproteobacteria</taxon>
        <taxon>Enterobacterales</taxon>
        <taxon>Enterobacteriaceae</taxon>
        <taxon>Escherichia</taxon>
    </lineage>
</organism>
<evidence type="ECO:0000256" key="4">
    <source>
        <dbReference type="ARBA" id="ARBA00022989"/>
    </source>
</evidence>
<comment type="subcellular location">
    <subcellularLocation>
        <location evidence="1">Cell membrane</location>
        <topology evidence="1">Multi-pass membrane protein</topology>
    </subcellularLocation>
</comment>
<keyword evidence="4 7" id="KW-1133">Transmembrane helix</keyword>
<keyword evidence="3 7" id="KW-0812">Transmembrane</keyword>
<feature type="transmembrane region" description="Helical" evidence="7">
    <location>
        <begin position="23"/>
        <end position="41"/>
    </location>
</feature>
<gene>
    <name evidence="8" type="ORF">NCTC10865_02399</name>
</gene>
<proteinExistence type="predicted"/>
<dbReference type="Proteomes" id="UP000254159">
    <property type="component" value="Unassembled WGS sequence"/>
</dbReference>
<feature type="transmembrane region" description="Helical" evidence="7">
    <location>
        <begin position="358"/>
        <end position="375"/>
    </location>
</feature>
<dbReference type="GO" id="GO:0005886">
    <property type="term" value="C:plasma membrane"/>
    <property type="evidence" value="ECO:0007669"/>
    <property type="project" value="UniProtKB-SubCell"/>
</dbReference>
<evidence type="ECO:0000256" key="2">
    <source>
        <dbReference type="ARBA" id="ARBA00022475"/>
    </source>
</evidence>
<evidence type="ECO:0000256" key="1">
    <source>
        <dbReference type="ARBA" id="ARBA00004651"/>
    </source>
</evidence>
<dbReference type="Pfam" id="PF01943">
    <property type="entry name" value="Polysacc_synt"/>
    <property type="match status" value="1"/>
</dbReference>
<feature type="transmembrane region" description="Helical" evidence="7">
    <location>
        <begin position="47"/>
        <end position="71"/>
    </location>
</feature>
<accession>A0A376RIA3</accession>
<feature type="transmembrane region" description="Helical" evidence="7">
    <location>
        <begin position="119"/>
        <end position="139"/>
    </location>
</feature>
<feature type="transmembrane region" description="Helical" evidence="7">
    <location>
        <begin position="328"/>
        <end position="351"/>
    </location>
</feature>
<feature type="transmembrane region" description="Helical" evidence="7">
    <location>
        <begin position="217"/>
        <end position="240"/>
    </location>
</feature>
<dbReference type="PANTHER" id="PTHR30250">
    <property type="entry name" value="PST FAMILY PREDICTED COLANIC ACID TRANSPORTER"/>
    <property type="match status" value="1"/>
</dbReference>
<dbReference type="InterPro" id="IPR050833">
    <property type="entry name" value="Poly_Biosynth_Transport"/>
</dbReference>
<feature type="transmembrane region" description="Helical" evidence="7">
    <location>
        <begin position="286"/>
        <end position="308"/>
    </location>
</feature>
<dbReference type="InterPro" id="IPR002797">
    <property type="entry name" value="Polysacc_synth"/>
</dbReference>
<evidence type="ECO:0000313" key="8">
    <source>
        <dbReference type="EMBL" id="STI17115.1"/>
    </source>
</evidence>
<sequence length="421" mass="47666">MILRFNRMNSHIKNTIILFADKLFTLSTGLLIAILAARIFGPAEFGLFNYVTSLIGVLGFIYTLGLENVVINEASNIDNKQKLELLFVNSTALKFLSSLIGIIILLFYCYFFSRESYELALILGFANFILFANSIDFIFQGTYKFNTLVILRLVSKTLMTLVQLCFLLILPNIYYFAAANIVYNSMYVILLWVTANISFSFFMISKEYMLELLKKSLPFTLASVAIPIFMQSDTIMLMHITNNAHETGLYSAVQRILLPASVVGSVLSVSIFSIIKNSVKLQDFSFLIKIHSVIFYGTALLGAIVTYYSEVIMTFLYGNKYLGSGQVLSYSIWIILFSIIGPIGTKMLICANASKVEFYKTAIAAIINIFLNLFFIKKWGAVGACISSLIAYFIANVFIFFCIKRTRFIINIYLKAIFWRY</sequence>
<evidence type="ECO:0000256" key="5">
    <source>
        <dbReference type="ARBA" id="ARBA00023136"/>
    </source>
</evidence>
<feature type="transmembrane region" description="Helical" evidence="7">
    <location>
        <begin position="252"/>
        <end position="274"/>
    </location>
</feature>
<reference evidence="8 9" key="1">
    <citation type="submission" date="2018-06" db="EMBL/GenBank/DDBJ databases">
        <authorList>
            <consortium name="Pathogen Informatics"/>
            <person name="Doyle S."/>
        </authorList>
    </citation>
    <scope>NUCLEOTIDE SEQUENCE [LARGE SCALE GENOMIC DNA]</scope>
    <source>
        <strain evidence="8 9">NCTC10865</strain>
    </source>
</reference>
<dbReference type="PANTHER" id="PTHR30250:SF11">
    <property type="entry name" value="O-ANTIGEN TRANSPORTER-RELATED"/>
    <property type="match status" value="1"/>
</dbReference>